<dbReference type="OMA" id="NTAHINP"/>
<keyword evidence="3" id="KW-1185">Reference proteome</keyword>
<name>A0A084GC48_PSEDA</name>
<feature type="signal peptide" evidence="1">
    <location>
        <begin position="1"/>
        <end position="27"/>
    </location>
</feature>
<dbReference type="OrthoDB" id="10010954at2759"/>
<dbReference type="AlphaFoldDB" id="A0A084GC48"/>
<protein>
    <submittedName>
        <fullName evidence="2">Uncharacterized protein</fullName>
    </submittedName>
</protein>
<evidence type="ECO:0000313" key="2">
    <source>
        <dbReference type="EMBL" id="KEZ44910.1"/>
    </source>
</evidence>
<gene>
    <name evidence="2" type="ORF">SAPIO_CDS2258</name>
</gene>
<accession>A0A084GC48</accession>
<dbReference type="HOGENOM" id="CLU_063948_0_0_1"/>
<evidence type="ECO:0000256" key="1">
    <source>
        <dbReference type="SAM" id="SignalP"/>
    </source>
</evidence>
<dbReference type="KEGG" id="sapo:SAPIO_CDS2258"/>
<keyword evidence="1" id="KW-0732">Signal</keyword>
<sequence length="308" mass="33661">MRAFDLHFLNIAACILLLASLFTSALGSPVATRSRRPKPKPRKCHDKHRNFRTVSSIYNLTVYPNQLPILGQGGAGVPPGLFNQDVVGRVDPVGDFEGFEHSIEYFFALAPVPSGNAAKAAITSYKITEFSSGCRDVAASVVYLYCSVVDPGGPDHGKELAPLKQVAFWKFDDEGAVLKYDAWIPNLDDWVEAITGSPTNSQYQAQTIQQICGATQFTCTGNNTQWSSVEECIVALSQKPFGTYDKAWGDNIVCRTIHLVLTQVRPDVHCPHVGPTGGGKCVNVEYPNDFFTDESLYGDPVGETFFCP</sequence>
<dbReference type="GeneID" id="27721330"/>
<feature type="chain" id="PRO_5001775550" evidence="1">
    <location>
        <begin position="28"/>
        <end position="308"/>
    </location>
</feature>
<proteinExistence type="predicted"/>
<comment type="caution">
    <text evidence="2">The sequence shown here is derived from an EMBL/GenBank/DDBJ whole genome shotgun (WGS) entry which is preliminary data.</text>
</comment>
<dbReference type="EMBL" id="JOWA01000086">
    <property type="protein sequence ID" value="KEZ44910.1"/>
    <property type="molecule type" value="Genomic_DNA"/>
</dbReference>
<organism evidence="2 3">
    <name type="scientific">Pseudallescheria apiosperma</name>
    <name type="common">Scedosporium apiospermum</name>
    <dbReference type="NCBI Taxonomy" id="563466"/>
    <lineage>
        <taxon>Eukaryota</taxon>
        <taxon>Fungi</taxon>
        <taxon>Dikarya</taxon>
        <taxon>Ascomycota</taxon>
        <taxon>Pezizomycotina</taxon>
        <taxon>Sordariomycetes</taxon>
        <taxon>Hypocreomycetidae</taxon>
        <taxon>Microascales</taxon>
        <taxon>Microascaceae</taxon>
        <taxon>Scedosporium</taxon>
    </lineage>
</organism>
<reference evidence="2 3" key="1">
    <citation type="journal article" date="2014" name="Genome Announc.">
        <title>Draft genome sequence of the pathogenic fungus Scedosporium apiospermum.</title>
        <authorList>
            <person name="Vandeputte P."/>
            <person name="Ghamrawi S."/>
            <person name="Rechenmann M."/>
            <person name="Iltis A."/>
            <person name="Giraud S."/>
            <person name="Fleury M."/>
            <person name="Thornton C."/>
            <person name="Delhaes L."/>
            <person name="Meyer W."/>
            <person name="Papon N."/>
            <person name="Bouchara J.P."/>
        </authorList>
    </citation>
    <scope>NUCLEOTIDE SEQUENCE [LARGE SCALE GENOMIC DNA]</scope>
    <source>
        <strain evidence="2 3">IHEM 14462</strain>
    </source>
</reference>
<evidence type="ECO:0000313" key="3">
    <source>
        <dbReference type="Proteomes" id="UP000028545"/>
    </source>
</evidence>
<dbReference type="RefSeq" id="XP_016644709.1">
    <property type="nucleotide sequence ID" value="XM_016785333.1"/>
</dbReference>
<dbReference type="Proteomes" id="UP000028545">
    <property type="component" value="Unassembled WGS sequence"/>
</dbReference>
<dbReference type="VEuPathDB" id="FungiDB:SAPIO_CDS2258"/>